<keyword evidence="3" id="KW-1185">Reference proteome</keyword>
<evidence type="ECO:0000259" key="1">
    <source>
        <dbReference type="Pfam" id="PF01882"/>
    </source>
</evidence>
<comment type="caution">
    <text evidence="2">The sequence shown here is derived from an EMBL/GenBank/DDBJ whole genome shotgun (WGS) entry which is preliminary data.</text>
</comment>
<organism evidence="2 3">
    <name type="scientific">Streptomyces gossypii</name>
    <dbReference type="NCBI Taxonomy" id="2883101"/>
    <lineage>
        <taxon>Bacteria</taxon>
        <taxon>Bacillati</taxon>
        <taxon>Actinomycetota</taxon>
        <taxon>Actinomycetes</taxon>
        <taxon>Kitasatosporales</taxon>
        <taxon>Streptomycetaceae</taxon>
        <taxon>Streptomyces</taxon>
    </lineage>
</organism>
<protein>
    <submittedName>
        <fullName evidence="2">DUF58 domain-containing protein</fullName>
    </submittedName>
</protein>
<dbReference type="PANTHER" id="PTHR33608:SF3">
    <property type="entry name" value="SLR2013 PROTEIN"/>
    <property type="match status" value="1"/>
</dbReference>
<reference evidence="2 3" key="1">
    <citation type="submission" date="2021-10" db="EMBL/GenBank/DDBJ databases">
        <title>Streptomyces gossypii sp. nov., isolated from soil collected from cotton field.</title>
        <authorList>
            <person name="Ge X."/>
            <person name="Chen X."/>
            <person name="Liu W."/>
        </authorList>
    </citation>
    <scope>NUCLEOTIDE SEQUENCE [LARGE SCALE GENOMIC DNA]</scope>
    <source>
        <strain evidence="2 3">N2-109</strain>
    </source>
</reference>
<dbReference type="Pfam" id="PF01882">
    <property type="entry name" value="DUF58"/>
    <property type="match status" value="1"/>
</dbReference>
<dbReference type="InterPro" id="IPR002881">
    <property type="entry name" value="DUF58"/>
</dbReference>
<accession>A0ABT2JTX7</accession>
<feature type="domain" description="DUF58" evidence="1">
    <location>
        <begin position="198"/>
        <end position="398"/>
    </location>
</feature>
<dbReference type="EMBL" id="JAJAGO010000006">
    <property type="protein sequence ID" value="MCT2591336.1"/>
    <property type="molecule type" value="Genomic_DNA"/>
</dbReference>
<proteinExistence type="predicted"/>
<dbReference type="RefSeq" id="WP_260218647.1">
    <property type="nucleotide sequence ID" value="NZ_JAJAGO010000006.1"/>
</dbReference>
<evidence type="ECO:0000313" key="2">
    <source>
        <dbReference type="EMBL" id="MCT2591336.1"/>
    </source>
</evidence>
<dbReference type="Proteomes" id="UP001156389">
    <property type="component" value="Unassembled WGS sequence"/>
</dbReference>
<name>A0ABT2JTX7_9ACTN</name>
<evidence type="ECO:0000313" key="3">
    <source>
        <dbReference type="Proteomes" id="UP001156389"/>
    </source>
</evidence>
<sequence length="436" mass="47364">MALTGRTALIAALGALLVGLLLPSWTGLLAVELPLLLAILYDLLLAAPVRKLQFTRSGDTSVRLGERAHVDLVLGNPSRRPLRALVRDAWPPSSWPDGDGIAASRHRLTLAPGERHRLTTPLHPVRRGDRRAARVTVRSHGPLGLAARQGSHEVPWTLRVLPAFTSRKHLPAKTARLRELDGRTSILTRGEGTEFDSLREYVPGDDTRSIDWRATARQTTVAVRTWRPERDRRVLIVLDTGRTSAGRVGDAPRLDAAMDAALLLTALASRAGDQVDLLAYDRRARATVRGRTARDVLPAFVEAMAPIEPALVESDTRGMAATALHFARRRSLVVLLTGLEAAAVEEQLLPVLPQLTRRHTVLVAAIADPRIEEMAASRGTVDAVYEAASAARTQAERRHTAERLRSHGALVVDATPDTLAPVLADSYLALKSAGRL</sequence>
<gene>
    <name evidence="2" type="ORF">LHJ74_15715</name>
</gene>
<dbReference type="PANTHER" id="PTHR33608">
    <property type="entry name" value="BLL2464 PROTEIN"/>
    <property type="match status" value="1"/>
</dbReference>